<protein>
    <recommendedName>
        <fullName evidence="5">C-type lectin domain-containing protein</fullName>
    </recommendedName>
</protein>
<evidence type="ECO:0000256" key="1">
    <source>
        <dbReference type="SAM" id="Phobius"/>
    </source>
</evidence>
<keyword evidence="1" id="KW-1133">Transmembrane helix</keyword>
<organism evidence="3 4">
    <name type="scientific">Steinernema hermaphroditum</name>
    <dbReference type="NCBI Taxonomy" id="289476"/>
    <lineage>
        <taxon>Eukaryota</taxon>
        <taxon>Metazoa</taxon>
        <taxon>Ecdysozoa</taxon>
        <taxon>Nematoda</taxon>
        <taxon>Chromadorea</taxon>
        <taxon>Rhabditida</taxon>
        <taxon>Tylenchina</taxon>
        <taxon>Panagrolaimomorpha</taxon>
        <taxon>Strongyloidoidea</taxon>
        <taxon>Steinernematidae</taxon>
        <taxon>Steinernema</taxon>
    </lineage>
</organism>
<dbReference type="AlphaFoldDB" id="A0AA39I0K3"/>
<evidence type="ECO:0000313" key="4">
    <source>
        <dbReference type="Proteomes" id="UP001175271"/>
    </source>
</evidence>
<feature type="chain" id="PRO_5041410203" description="C-type lectin domain-containing protein" evidence="2">
    <location>
        <begin position="21"/>
        <end position="302"/>
    </location>
</feature>
<accession>A0AA39I0K3</accession>
<keyword evidence="4" id="KW-1185">Reference proteome</keyword>
<gene>
    <name evidence="3" type="ORF">QR680_007281</name>
</gene>
<keyword evidence="1" id="KW-0472">Membrane</keyword>
<evidence type="ECO:0000256" key="2">
    <source>
        <dbReference type="SAM" id="SignalP"/>
    </source>
</evidence>
<evidence type="ECO:0008006" key="5">
    <source>
        <dbReference type="Google" id="ProtNLM"/>
    </source>
</evidence>
<comment type="caution">
    <text evidence="3">The sequence shown here is derived from an EMBL/GenBank/DDBJ whole genome shotgun (WGS) entry which is preliminary data.</text>
</comment>
<keyword evidence="2" id="KW-0732">Signal</keyword>
<proteinExistence type="predicted"/>
<evidence type="ECO:0000313" key="3">
    <source>
        <dbReference type="EMBL" id="KAK0414358.1"/>
    </source>
</evidence>
<feature type="signal peptide" evidence="2">
    <location>
        <begin position="1"/>
        <end position="20"/>
    </location>
</feature>
<keyword evidence="1" id="KW-0812">Transmembrane</keyword>
<feature type="transmembrane region" description="Helical" evidence="1">
    <location>
        <begin position="77"/>
        <end position="100"/>
    </location>
</feature>
<dbReference type="EMBL" id="JAUCMV010000003">
    <property type="protein sequence ID" value="KAK0414358.1"/>
    <property type="molecule type" value="Genomic_DNA"/>
</dbReference>
<sequence>MKSLIILLIAFAALMAIADAQYWRNYYGHSPYGWGPYHPPHAVTTVHHYSPPHYHWHGPHWHGRNLVGCGCPLSDNMIIMVCSMLLPLLFLQPITLYAVAICSKKGTHTNEVQTTSPAVTDKNSMEMSTQKSGIGMCCKPATTTIGGPQSKMDTISAGAISVTSTELVEKKSKLKLDLRNCRTEEMFPDAPVGTGKKESMITCDDGNFYCSTMMKSGSENGCGSSLSDPYVWNVNVFDGFVWESENVIGANRTRMSAFDDDHGGENVLLKKLTSWWTSCVVLGSYYFGCYVMSYCYGCHLAL</sequence>
<dbReference type="Proteomes" id="UP001175271">
    <property type="component" value="Unassembled WGS sequence"/>
</dbReference>
<name>A0AA39I0K3_9BILA</name>
<reference evidence="3" key="1">
    <citation type="submission" date="2023-06" db="EMBL/GenBank/DDBJ databases">
        <title>Genomic analysis of the entomopathogenic nematode Steinernema hermaphroditum.</title>
        <authorList>
            <person name="Schwarz E.M."/>
            <person name="Heppert J.K."/>
            <person name="Baniya A."/>
            <person name="Schwartz H.T."/>
            <person name="Tan C.-H."/>
            <person name="Antoshechkin I."/>
            <person name="Sternberg P.W."/>
            <person name="Goodrich-Blair H."/>
            <person name="Dillman A.R."/>
        </authorList>
    </citation>
    <scope>NUCLEOTIDE SEQUENCE</scope>
    <source>
        <strain evidence="3">PS9179</strain>
        <tissue evidence="3">Whole animal</tissue>
    </source>
</reference>